<reference evidence="4" key="1">
    <citation type="journal article" date="2021" name="Cell">
        <title>Tracing the genetic footprints of vertebrate landing in non-teleost ray-finned fishes.</title>
        <authorList>
            <person name="Bi X."/>
            <person name="Wang K."/>
            <person name="Yang L."/>
            <person name="Pan H."/>
            <person name="Jiang H."/>
            <person name="Wei Q."/>
            <person name="Fang M."/>
            <person name="Yu H."/>
            <person name="Zhu C."/>
            <person name="Cai Y."/>
            <person name="He Y."/>
            <person name="Gan X."/>
            <person name="Zeng H."/>
            <person name="Yu D."/>
            <person name="Zhu Y."/>
            <person name="Jiang H."/>
            <person name="Qiu Q."/>
            <person name="Yang H."/>
            <person name="Zhang Y.E."/>
            <person name="Wang W."/>
            <person name="Zhu M."/>
            <person name="He S."/>
            <person name="Zhang G."/>
        </authorList>
    </citation>
    <scope>NUCLEOTIDE SEQUENCE</scope>
    <source>
        <strain evidence="4">Allg_001</strain>
    </source>
</reference>
<evidence type="ECO:0000259" key="3">
    <source>
        <dbReference type="PROSITE" id="PS50041"/>
    </source>
</evidence>
<keyword evidence="5" id="KW-1185">Reference proteome</keyword>
<comment type="caution">
    <text evidence="4">The sequence shown here is derived from an EMBL/GenBank/DDBJ whole genome shotgun (WGS) entry which is preliminary data.</text>
</comment>
<evidence type="ECO:0000256" key="1">
    <source>
        <dbReference type="ARBA" id="ARBA00023157"/>
    </source>
</evidence>
<dbReference type="PROSITE" id="PS00615">
    <property type="entry name" value="C_TYPE_LECTIN_1"/>
    <property type="match status" value="1"/>
</dbReference>
<feature type="domain" description="C-type lectin" evidence="3">
    <location>
        <begin position="263"/>
        <end position="383"/>
    </location>
</feature>
<dbReference type="Gene3D" id="3.10.100.10">
    <property type="entry name" value="Mannose-Binding Protein A, subunit A"/>
    <property type="match status" value="1"/>
</dbReference>
<dbReference type="EMBL" id="JAAWVO010014349">
    <property type="protein sequence ID" value="MBN3314150.1"/>
    <property type="molecule type" value="Genomic_DNA"/>
</dbReference>
<dbReference type="PRINTS" id="PR00770">
    <property type="entry name" value="EMAJORBASICP"/>
</dbReference>
<dbReference type="PROSITE" id="PS50041">
    <property type="entry name" value="C_TYPE_LECTIN_2"/>
    <property type="match status" value="1"/>
</dbReference>
<proteinExistence type="predicted"/>
<feature type="compositionally biased region" description="Basic and acidic residues" evidence="2">
    <location>
        <begin position="63"/>
        <end position="74"/>
    </location>
</feature>
<dbReference type="InterPro" id="IPR002352">
    <property type="entry name" value="Eosinophil_major_basic"/>
</dbReference>
<dbReference type="GO" id="GO:0006955">
    <property type="term" value="P:immune response"/>
    <property type="evidence" value="ECO:0007669"/>
    <property type="project" value="InterPro"/>
</dbReference>
<dbReference type="InterPro" id="IPR016187">
    <property type="entry name" value="CTDL_fold"/>
</dbReference>
<evidence type="ECO:0000256" key="2">
    <source>
        <dbReference type="SAM" id="MobiDB-lite"/>
    </source>
</evidence>
<dbReference type="AlphaFoldDB" id="A0A8J7NJD3"/>
<keyword evidence="1" id="KW-1015">Disulfide bond</keyword>
<feature type="non-terminal residue" evidence="4">
    <location>
        <position position="398"/>
    </location>
</feature>
<dbReference type="SUPFAM" id="SSF56436">
    <property type="entry name" value="C-type lectin-like"/>
    <property type="match status" value="1"/>
</dbReference>
<dbReference type="InterPro" id="IPR050111">
    <property type="entry name" value="C-type_lectin/snaclec_domain"/>
</dbReference>
<name>A0A8J7NJD3_ATRSP</name>
<accession>A0A8J7NJD3</accession>
<dbReference type="CDD" id="cd00037">
    <property type="entry name" value="CLECT"/>
    <property type="match status" value="1"/>
</dbReference>
<sequence>MLRLKHKKVTGPATKISSWFSDGLLQDKNIREHFQITLSHRIQALQVQTHPDLLSNVRKRKSEARNREGRDRRQLGKRHVMTPPPCLGSQPATSLLLLTTMAPRDDRVPPDQAEAADLLYQLFEQHTDSERCQSHSLTRVDVTSRVVETRRAQRHKGLWEPRGQHVPGHRLIRQVENTKPRSYCINAVPSEPSSEVLATEGSNGSDRRTPVTALVSTLEMKAVLLLCVLGAIAVLSAAGLHGCRGGLCPARCNKAGFNDWFRVGKKCFKFFGQIKTFLDAEMYCRNLSPKSHLASIHSPTENVLIYHLTLKKKCNSPGIWLGGFRFPGSLRFMWLDGSRWNYTAWAPGEPNNCRGNEHCLEMTSNRDRWNDLYCTSPRPFVCQLSLTQTETEDASSAL</sequence>
<feature type="non-terminal residue" evidence="4">
    <location>
        <position position="1"/>
    </location>
</feature>
<dbReference type="Pfam" id="PF00059">
    <property type="entry name" value="Lectin_C"/>
    <property type="match status" value="1"/>
</dbReference>
<dbReference type="InterPro" id="IPR016186">
    <property type="entry name" value="C-type_lectin-like/link_sf"/>
</dbReference>
<protein>
    <submittedName>
        <fullName evidence="4">LECA protein</fullName>
    </submittedName>
</protein>
<evidence type="ECO:0000313" key="5">
    <source>
        <dbReference type="Proteomes" id="UP000736164"/>
    </source>
</evidence>
<evidence type="ECO:0000313" key="4">
    <source>
        <dbReference type="EMBL" id="MBN3314150.1"/>
    </source>
</evidence>
<dbReference type="SMART" id="SM00034">
    <property type="entry name" value="CLECT"/>
    <property type="match status" value="1"/>
</dbReference>
<dbReference type="InterPro" id="IPR018378">
    <property type="entry name" value="C-type_lectin_CS"/>
</dbReference>
<dbReference type="Proteomes" id="UP000736164">
    <property type="component" value="Unassembled WGS sequence"/>
</dbReference>
<gene>
    <name evidence="4" type="primary">Lec_1</name>
    <name evidence="4" type="ORF">GTO95_0002539</name>
</gene>
<dbReference type="InterPro" id="IPR001304">
    <property type="entry name" value="C-type_lectin-like"/>
</dbReference>
<organism evidence="4 5">
    <name type="scientific">Atractosteus spatula</name>
    <name type="common">Alligator gar</name>
    <name type="synonym">Lepisosteus spatula</name>
    <dbReference type="NCBI Taxonomy" id="7917"/>
    <lineage>
        <taxon>Eukaryota</taxon>
        <taxon>Metazoa</taxon>
        <taxon>Chordata</taxon>
        <taxon>Craniata</taxon>
        <taxon>Vertebrata</taxon>
        <taxon>Euteleostomi</taxon>
        <taxon>Actinopterygii</taxon>
        <taxon>Neopterygii</taxon>
        <taxon>Holostei</taxon>
        <taxon>Semionotiformes</taxon>
        <taxon>Lepisosteidae</taxon>
        <taxon>Atractosteus</taxon>
    </lineage>
</organism>
<feature type="region of interest" description="Disordered" evidence="2">
    <location>
        <begin position="53"/>
        <end position="91"/>
    </location>
</feature>
<dbReference type="PANTHER" id="PTHR22803">
    <property type="entry name" value="MANNOSE, PHOSPHOLIPASE, LECTIN RECEPTOR RELATED"/>
    <property type="match status" value="1"/>
</dbReference>